<dbReference type="InterPro" id="IPR039425">
    <property type="entry name" value="RNA_pol_sigma-70-like"/>
</dbReference>
<feature type="domain" description="RNA polymerase sigma-70 region 2" evidence="5">
    <location>
        <begin position="19"/>
        <end position="87"/>
    </location>
</feature>
<dbReference type="GO" id="GO:0006352">
    <property type="term" value="P:DNA-templated transcription initiation"/>
    <property type="evidence" value="ECO:0007669"/>
    <property type="project" value="InterPro"/>
</dbReference>
<dbReference type="NCBIfam" id="TIGR02937">
    <property type="entry name" value="sigma70-ECF"/>
    <property type="match status" value="1"/>
</dbReference>
<dbReference type="RefSeq" id="WP_075132734.1">
    <property type="nucleotide sequence ID" value="NZ_MSIF01000004.1"/>
</dbReference>
<comment type="similarity">
    <text evidence="1">Belongs to the sigma-70 factor family. ECF subfamily.</text>
</comment>
<name>A0A7Z0WPD8_9PSEU</name>
<dbReference type="InterPro" id="IPR014284">
    <property type="entry name" value="RNA_pol_sigma-70_dom"/>
</dbReference>
<dbReference type="Pfam" id="PF08281">
    <property type="entry name" value="Sigma70_r4_2"/>
    <property type="match status" value="1"/>
</dbReference>
<evidence type="ECO:0000313" key="8">
    <source>
        <dbReference type="Proteomes" id="UP000185696"/>
    </source>
</evidence>
<dbReference type="EMBL" id="MSIF01000004">
    <property type="protein sequence ID" value="OLF11499.1"/>
    <property type="molecule type" value="Genomic_DNA"/>
</dbReference>
<evidence type="ECO:0000256" key="1">
    <source>
        <dbReference type="ARBA" id="ARBA00010641"/>
    </source>
</evidence>
<dbReference type="PANTHER" id="PTHR43133">
    <property type="entry name" value="RNA POLYMERASE ECF-TYPE SIGMA FACTO"/>
    <property type="match status" value="1"/>
</dbReference>
<comment type="caution">
    <text evidence="7">The sequence shown here is derived from an EMBL/GenBank/DDBJ whole genome shotgun (WGS) entry which is preliminary data.</text>
</comment>
<dbReference type="InterPro" id="IPR013249">
    <property type="entry name" value="RNA_pol_sigma70_r4_t2"/>
</dbReference>
<dbReference type="GO" id="GO:0016987">
    <property type="term" value="F:sigma factor activity"/>
    <property type="evidence" value="ECO:0007669"/>
    <property type="project" value="UniProtKB-KW"/>
</dbReference>
<evidence type="ECO:0000256" key="4">
    <source>
        <dbReference type="ARBA" id="ARBA00023163"/>
    </source>
</evidence>
<evidence type="ECO:0000256" key="2">
    <source>
        <dbReference type="ARBA" id="ARBA00023015"/>
    </source>
</evidence>
<feature type="domain" description="RNA polymerase sigma factor 70 region 4 type 2" evidence="6">
    <location>
        <begin position="120"/>
        <end position="170"/>
    </location>
</feature>
<gene>
    <name evidence="7" type="ORF">BLA60_11045</name>
</gene>
<dbReference type="Gene3D" id="1.10.10.10">
    <property type="entry name" value="Winged helix-like DNA-binding domain superfamily/Winged helix DNA-binding domain"/>
    <property type="match status" value="1"/>
</dbReference>
<evidence type="ECO:0000313" key="7">
    <source>
        <dbReference type="EMBL" id="OLF11499.1"/>
    </source>
</evidence>
<proteinExistence type="inferred from homology"/>
<evidence type="ECO:0000259" key="5">
    <source>
        <dbReference type="Pfam" id="PF04542"/>
    </source>
</evidence>
<dbReference type="OrthoDB" id="5243867at2"/>
<keyword evidence="3" id="KW-0731">Sigma factor</keyword>
<dbReference type="AlphaFoldDB" id="A0A7Z0WPD8"/>
<protein>
    <submittedName>
        <fullName evidence="7">RNA polymerase subunit sigma</fullName>
    </submittedName>
</protein>
<evidence type="ECO:0000256" key="3">
    <source>
        <dbReference type="ARBA" id="ARBA00023082"/>
    </source>
</evidence>
<dbReference type="GO" id="GO:0003677">
    <property type="term" value="F:DNA binding"/>
    <property type="evidence" value="ECO:0007669"/>
    <property type="project" value="InterPro"/>
</dbReference>
<organism evidence="7 8">
    <name type="scientific">Actinophytocola xinjiangensis</name>
    <dbReference type="NCBI Taxonomy" id="485602"/>
    <lineage>
        <taxon>Bacteria</taxon>
        <taxon>Bacillati</taxon>
        <taxon>Actinomycetota</taxon>
        <taxon>Actinomycetes</taxon>
        <taxon>Pseudonocardiales</taxon>
        <taxon>Pseudonocardiaceae</taxon>
    </lineage>
</organism>
<dbReference type="InterPro" id="IPR013325">
    <property type="entry name" value="RNA_pol_sigma_r2"/>
</dbReference>
<keyword evidence="2" id="KW-0805">Transcription regulation</keyword>
<keyword evidence="4" id="KW-0804">Transcription</keyword>
<keyword evidence="8" id="KW-1185">Reference proteome</keyword>
<accession>A0A7Z0WPD8</accession>
<dbReference type="SUPFAM" id="SSF88946">
    <property type="entry name" value="Sigma2 domain of RNA polymerase sigma factors"/>
    <property type="match status" value="1"/>
</dbReference>
<dbReference type="Proteomes" id="UP000185696">
    <property type="component" value="Unassembled WGS sequence"/>
</dbReference>
<dbReference type="InterPro" id="IPR013324">
    <property type="entry name" value="RNA_pol_sigma_r3/r4-like"/>
</dbReference>
<reference evidence="7 8" key="1">
    <citation type="submission" date="2016-12" db="EMBL/GenBank/DDBJ databases">
        <title>The draft genome sequence of Actinophytocola xinjiangensis.</title>
        <authorList>
            <person name="Wang W."/>
            <person name="Yuan L."/>
        </authorList>
    </citation>
    <scope>NUCLEOTIDE SEQUENCE [LARGE SCALE GENOMIC DNA]</scope>
    <source>
        <strain evidence="7 8">CGMCC 4.4663</strain>
    </source>
</reference>
<dbReference type="PANTHER" id="PTHR43133:SF46">
    <property type="entry name" value="RNA POLYMERASE SIGMA-70 FACTOR ECF SUBFAMILY"/>
    <property type="match status" value="1"/>
</dbReference>
<evidence type="ECO:0000259" key="6">
    <source>
        <dbReference type="Pfam" id="PF08281"/>
    </source>
</evidence>
<dbReference type="SUPFAM" id="SSF88659">
    <property type="entry name" value="Sigma3 and sigma4 domains of RNA polymerase sigma factors"/>
    <property type="match status" value="1"/>
</dbReference>
<dbReference type="Pfam" id="PF04542">
    <property type="entry name" value="Sigma70_r2"/>
    <property type="match status" value="1"/>
</dbReference>
<dbReference type="InterPro" id="IPR007627">
    <property type="entry name" value="RNA_pol_sigma70_r2"/>
</dbReference>
<dbReference type="InterPro" id="IPR036388">
    <property type="entry name" value="WH-like_DNA-bd_sf"/>
</dbReference>
<sequence>MDEHDLAGIGQDPDLFEVFYREHLERVQRFVARRVADPHLVADLTAEVFLAVVRSADTYRPDRGSVVGWLYGVAHNVVAAERRRRAREHLANERAAGRRDLTDEDLALLDDRIDAESRARELGAAMDELTFVERSVLALVALDGLTVKDAALALGVTQVAARVRLHRAKRVLRDRLTPTTPTLEVTL</sequence>
<dbReference type="Gene3D" id="1.10.1740.10">
    <property type="match status" value="1"/>
</dbReference>